<feature type="domain" description="YqeB PH" evidence="3">
    <location>
        <begin position="7"/>
        <end position="160"/>
    </location>
</feature>
<accession>A0A4R6JJ62</accession>
<gene>
    <name evidence="4" type="ORF">EV643_12665</name>
</gene>
<keyword evidence="1" id="KW-0472">Membrane</keyword>
<dbReference type="Pfam" id="PF23494">
    <property type="entry name" value="bPH_10"/>
    <property type="match status" value="1"/>
</dbReference>
<evidence type="ECO:0000256" key="1">
    <source>
        <dbReference type="SAM" id="Phobius"/>
    </source>
</evidence>
<evidence type="ECO:0008006" key="6">
    <source>
        <dbReference type="Google" id="ProtNLM"/>
    </source>
</evidence>
<feature type="transmembrane region" description="Helical" evidence="1">
    <location>
        <begin position="61"/>
        <end position="84"/>
    </location>
</feature>
<name>A0A4R6JJ62_9ACTN</name>
<keyword evidence="1" id="KW-0812">Transmembrane</keyword>
<dbReference type="EMBL" id="SNWQ01000026">
    <property type="protein sequence ID" value="TDO34706.1"/>
    <property type="molecule type" value="Genomic_DNA"/>
</dbReference>
<dbReference type="RefSeq" id="WP_133804805.1">
    <property type="nucleotide sequence ID" value="NZ_SNWQ01000026.1"/>
</dbReference>
<evidence type="ECO:0000313" key="4">
    <source>
        <dbReference type="EMBL" id="TDO34706.1"/>
    </source>
</evidence>
<feature type="transmembrane region" description="Helical" evidence="1">
    <location>
        <begin position="17"/>
        <end position="38"/>
    </location>
</feature>
<proteinExistence type="predicted"/>
<dbReference type="Pfam" id="PF23493">
    <property type="entry name" value="CysS_C"/>
    <property type="match status" value="1"/>
</dbReference>
<keyword evidence="5" id="KW-1185">Reference proteome</keyword>
<reference evidence="4 5" key="1">
    <citation type="submission" date="2019-03" db="EMBL/GenBank/DDBJ databases">
        <title>Genomic Encyclopedia of Type Strains, Phase III (KMG-III): the genomes of soil and plant-associated and newly described type strains.</title>
        <authorList>
            <person name="Whitman W."/>
        </authorList>
    </citation>
    <scope>NUCLEOTIDE SEQUENCE [LARGE SCALE GENOMIC DNA]</scope>
    <source>
        <strain evidence="4 5">VKM Ac-2527</strain>
    </source>
</reference>
<feature type="domain" description="Cysteinyl-tRNA ligase anticodon binding" evidence="2">
    <location>
        <begin position="177"/>
        <end position="229"/>
    </location>
</feature>
<protein>
    <recommendedName>
        <fullName evidence="6">DUF308 domain-containing protein</fullName>
    </recommendedName>
</protein>
<dbReference type="Proteomes" id="UP000295388">
    <property type="component" value="Unassembled WGS sequence"/>
</dbReference>
<evidence type="ECO:0000259" key="2">
    <source>
        <dbReference type="Pfam" id="PF23493"/>
    </source>
</evidence>
<evidence type="ECO:0000313" key="5">
    <source>
        <dbReference type="Proteomes" id="UP000295388"/>
    </source>
</evidence>
<dbReference type="InterPro" id="IPR056411">
    <property type="entry name" value="CysS_C"/>
</dbReference>
<dbReference type="OrthoDB" id="5145029at2"/>
<keyword evidence="1" id="KW-1133">Transmembrane helix</keyword>
<comment type="caution">
    <text evidence="4">The sequence shown here is derived from an EMBL/GenBank/DDBJ whole genome shotgun (WGS) entry which is preliminary data.</text>
</comment>
<dbReference type="AlphaFoldDB" id="A0A4R6JJ62"/>
<evidence type="ECO:0000259" key="3">
    <source>
        <dbReference type="Pfam" id="PF23494"/>
    </source>
</evidence>
<sequence>MTTGTKTVIGHSASDKAVLFGGLPLAGAVLGFFLPRIADWASGLRWVPFQGPLELIAGWDAWRVVVITTVVGLVAGVLLGAVALDDTLKVTVTDGDVEFLKNEKTRRVPRDQVSVVFLDGKDIVLQDRTSRELARERHDQLKSQVKEIPAAFRAHGYPWSDGGDPYGDRFRRWVEDDPDLPGAVNAVLRARSKAFAAGGEGKADLRELREEISKLGYVVRDQDKNQYWRAIQRPAGL</sequence>
<organism evidence="4 5">
    <name type="scientific">Kribbella caucasensis</name>
    <dbReference type="NCBI Taxonomy" id="2512215"/>
    <lineage>
        <taxon>Bacteria</taxon>
        <taxon>Bacillati</taxon>
        <taxon>Actinomycetota</taxon>
        <taxon>Actinomycetes</taxon>
        <taxon>Propionibacteriales</taxon>
        <taxon>Kribbellaceae</taxon>
        <taxon>Kribbella</taxon>
    </lineage>
</organism>
<dbReference type="InterPro" id="IPR057798">
    <property type="entry name" value="PH_YqeB"/>
</dbReference>